<proteinExistence type="predicted"/>
<dbReference type="PANTHER" id="PTHR43471:SF3">
    <property type="entry name" value="ABC TRANSPORTER PERMEASE PROTEIN NATB"/>
    <property type="match status" value="1"/>
</dbReference>
<evidence type="ECO:0000256" key="5">
    <source>
        <dbReference type="SAM" id="Phobius"/>
    </source>
</evidence>
<feature type="transmembrane region" description="Helical" evidence="5">
    <location>
        <begin position="20"/>
        <end position="42"/>
    </location>
</feature>
<evidence type="ECO:0000256" key="3">
    <source>
        <dbReference type="ARBA" id="ARBA00022989"/>
    </source>
</evidence>
<dbReference type="Proteomes" id="UP001596528">
    <property type="component" value="Unassembled WGS sequence"/>
</dbReference>
<comment type="caution">
    <text evidence="7">The sequence shown here is derived from an EMBL/GenBank/DDBJ whole genome shotgun (WGS) entry which is preliminary data.</text>
</comment>
<name>A0ABW2V3Y3_9BACL</name>
<evidence type="ECO:0000259" key="6">
    <source>
        <dbReference type="Pfam" id="PF12698"/>
    </source>
</evidence>
<feature type="transmembrane region" description="Helical" evidence="5">
    <location>
        <begin position="243"/>
        <end position="267"/>
    </location>
</feature>
<dbReference type="RefSeq" id="WP_170209413.1">
    <property type="nucleotide sequence ID" value="NZ_JBHTGQ010000014.1"/>
</dbReference>
<evidence type="ECO:0000256" key="4">
    <source>
        <dbReference type="ARBA" id="ARBA00023136"/>
    </source>
</evidence>
<feature type="transmembrane region" description="Helical" evidence="5">
    <location>
        <begin position="376"/>
        <end position="397"/>
    </location>
</feature>
<feature type="transmembrane region" description="Helical" evidence="5">
    <location>
        <begin position="323"/>
        <end position="342"/>
    </location>
</feature>
<feature type="transmembrane region" description="Helical" evidence="5">
    <location>
        <begin position="288"/>
        <end position="311"/>
    </location>
</feature>
<comment type="subcellular location">
    <subcellularLocation>
        <location evidence="1">Membrane</location>
        <topology evidence="1">Multi-pass membrane protein</topology>
    </subcellularLocation>
</comment>
<evidence type="ECO:0000313" key="8">
    <source>
        <dbReference type="Proteomes" id="UP001596528"/>
    </source>
</evidence>
<evidence type="ECO:0000313" key="7">
    <source>
        <dbReference type="EMBL" id="MFC7749510.1"/>
    </source>
</evidence>
<keyword evidence="4 5" id="KW-0472">Membrane</keyword>
<sequence>MSNLWTVVRFTFLTRLRAKSFIVTSIIFALLISVGVHVPFIIKALNSSSEAETLGVLDRGTGFGALLENYFEGQEEPGYKIVPIQDTGSAEGNDREIRRLLKDGEVEAVLELTPDPAGGWPKATYKSEKAGIMGNDDLYTALQAVKMQKVVQDLKLSSEQLTKLNTPIVLDSVQTSDSADGGKSQEEIAVATVLIYVLLILLFIGVIGYGNMVATEITAEKSSRVMEILVTTVSPLQAMFGKIIAVCMLGAAQIAAFIGVALFNYYLPHNQEIFGDLNFDIGAVPVMLWVYFIFFYVLGFLLYGTLLAAVGSLVSRTEELGQAIMPVTFLSVAGFYIGMFGLSSPHSLLIKVTSFIPFFTPMIMFLRAGLTSVPAWVVWLSIVELAVSVYLVGWLSAKVYRAGVLLYGKKPGMKELLKAMRAFKV</sequence>
<keyword evidence="3 5" id="KW-1133">Transmembrane helix</keyword>
<dbReference type="Pfam" id="PF12698">
    <property type="entry name" value="ABC2_membrane_3"/>
    <property type="match status" value="1"/>
</dbReference>
<feature type="transmembrane region" description="Helical" evidence="5">
    <location>
        <begin position="188"/>
        <end position="209"/>
    </location>
</feature>
<keyword evidence="8" id="KW-1185">Reference proteome</keyword>
<accession>A0ABW2V3Y3</accession>
<reference evidence="8" key="1">
    <citation type="journal article" date="2019" name="Int. J. Syst. Evol. Microbiol.">
        <title>The Global Catalogue of Microorganisms (GCM) 10K type strain sequencing project: providing services to taxonomists for standard genome sequencing and annotation.</title>
        <authorList>
            <consortium name="The Broad Institute Genomics Platform"/>
            <consortium name="The Broad Institute Genome Sequencing Center for Infectious Disease"/>
            <person name="Wu L."/>
            <person name="Ma J."/>
        </authorList>
    </citation>
    <scope>NUCLEOTIDE SEQUENCE [LARGE SCALE GENOMIC DNA]</scope>
    <source>
        <strain evidence="8">JCM 18657</strain>
    </source>
</reference>
<protein>
    <submittedName>
        <fullName evidence="7">ABC transporter permease</fullName>
    </submittedName>
</protein>
<dbReference type="PANTHER" id="PTHR43471">
    <property type="entry name" value="ABC TRANSPORTER PERMEASE"/>
    <property type="match status" value="1"/>
</dbReference>
<dbReference type="EMBL" id="JBHTGQ010000014">
    <property type="protein sequence ID" value="MFC7749510.1"/>
    <property type="molecule type" value="Genomic_DNA"/>
</dbReference>
<organism evidence="7 8">
    <name type="scientific">Paenibacillus thermoaerophilus</name>
    <dbReference type="NCBI Taxonomy" id="1215385"/>
    <lineage>
        <taxon>Bacteria</taxon>
        <taxon>Bacillati</taxon>
        <taxon>Bacillota</taxon>
        <taxon>Bacilli</taxon>
        <taxon>Bacillales</taxon>
        <taxon>Paenibacillaceae</taxon>
        <taxon>Paenibacillus</taxon>
    </lineage>
</organism>
<keyword evidence="2 5" id="KW-0812">Transmembrane</keyword>
<dbReference type="InterPro" id="IPR013525">
    <property type="entry name" value="ABC2_TM"/>
</dbReference>
<gene>
    <name evidence="7" type="ORF">ACFQWB_06065</name>
</gene>
<feature type="domain" description="ABC-2 type transporter transmembrane" evidence="6">
    <location>
        <begin position="19"/>
        <end position="397"/>
    </location>
</feature>
<evidence type="ECO:0000256" key="2">
    <source>
        <dbReference type="ARBA" id="ARBA00022692"/>
    </source>
</evidence>
<evidence type="ECO:0000256" key="1">
    <source>
        <dbReference type="ARBA" id="ARBA00004141"/>
    </source>
</evidence>